<reference evidence="1 2" key="1">
    <citation type="submission" date="2008-07" db="EMBL/GenBank/DDBJ databases">
        <authorList>
            <person name="El-Sayed N."/>
            <person name="Caler E."/>
            <person name="Inman J."/>
            <person name="Amedeo P."/>
            <person name="Hass B."/>
            <person name="Wortman J."/>
        </authorList>
    </citation>
    <scope>NUCLEOTIDE SEQUENCE [LARGE SCALE GENOMIC DNA]</scope>
    <source>
        <strain evidence="2">ATCC 50983 / TXsc</strain>
    </source>
</reference>
<dbReference type="RefSeq" id="XP_002785322.1">
    <property type="nucleotide sequence ID" value="XM_002785276.1"/>
</dbReference>
<evidence type="ECO:0008006" key="3">
    <source>
        <dbReference type="Google" id="ProtNLM"/>
    </source>
</evidence>
<gene>
    <name evidence="1" type="ORF">Pmar_PMAR009553</name>
</gene>
<accession>C5KEI0</accession>
<dbReference type="InterPro" id="IPR017937">
    <property type="entry name" value="Thioredoxin_CS"/>
</dbReference>
<dbReference type="PROSITE" id="PS00194">
    <property type="entry name" value="THIOREDOXIN_1"/>
    <property type="match status" value="1"/>
</dbReference>
<dbReference type="InParanoid" id="C5KEI0"/>
<evidence type="ECO:0000313" key="2">
    <source>
        <dbReference type="Proteomes" id="UP000007800"/>
    </source>
</evidence>
<organism evidence="2">
    <name type="scientific">Perkinsus marinus (strain ATCC 50983 / TXsc)</name>
    <dbReference type="NCBI Taxonomy" id="423536"/>
    <lineage>
        <taxon>Eukaryota</taxon>
        <taxon>Sar</taxon>
        <taxon>Alveolata</taxon>
        <taxon>Perkinsozoa</taxon>
        <taxon>Perkinsea</taxon>
        <taxon>Perkinsida</taxon>
        <taxon>Perkinsidae</taxon>
        <taxon>Perkinsus</taxon>
    </lineage>
</organism>
<dbReference type="AlphaFoldDB" id="C5KEI0"/>
<dbReference type="OrthoDB" id="425892at2759"/>
<name>C5KEI0_PERM5</name>
<evidence type="ECO:0000313" key="1">
    <source>
        <dbReference type="EMBL" id="EER17118.1"/>
    </source>
</evidence>
<keyword evidence="2" id="KW-1185">Reference proteome</keyword>
<proteinExistence type="predicted"/>
<dbReference type="GeneID" id="9053240"/>
<protein>
    <recommendedName>
        <fullName evidence="3">Thioredoxin domain-containing protein</fullName>
    </recommendedName>
</protein>
<dbReference type="Proteomes" id="UP000007800">
    <property type="component" value="Unassembled WGS sequence"/>
</dbReference>
<dbReference type="EMBL" id="GG672330">
    <property type="protein sequence ID" value="EER17118.1"/>
    <property type="molecule type" value="Genomic_DNA"/>
</dbReference>
<sequence>MPELMKARDELRRSLWKRLLMDFEIEGLADILTVVVPRVASAEVGLWRATDGIDRLSPVSEAWELLHGVQVMFNQWFGLNPTSGASQVLTYDPFADTKHLSVTINEDDSLSSFVGDFIVAVVQEEVLPLVVSQSAEKAAEVANEVHPEIHALTAESISEFLSIPAAPMKLHLLLLYAPWCVHCLTFLWHVLHPLVEALSVTNGEVLARYPMFDTSNMTKVIEWMEIIFNTVGVSESSQKDEL</sequence>